<accession>A0A7J8DEU5</accession>
<dbReference type="InParanoid" id="A0A7J8DEU5"/>
<name>A0A7J8DEU5_MOLMO</name>
<evidence type="ECO:0000259" key="2">
    <source>
        <dbReference type="Pfam" id="PF01352"/>
    </source>
</evidence>
<dbReference type="Pfam" id="PF01352">
    <property type="entry name" value="KRAB"/>
    <property type="match status" value="1"/>
</dbReference>
<dbReference type="AlphaFoldDB" id="A0A7J8DEU5"/>
<dbReference type="InterPro" id="IPR036051">
    <property type="entry name" value="KRAB_dom_sf"/>
</dbReference>
<gene>
    <name evidence="3" type="ORF">HJG59_020122</name>
</gene>
<comment type="caution">
    <text evidence="3">The sequence shown here is derived from an EMBL/GenBank/DDBJ whole genome shotgun (WGS) entry which is preliminary data.</text>
</comment>
<evidence type="ECO:0000313" key="4">
    <source>
        <dbReference type="Proteomes" id="UP000550707"/>
    </source>
</evidence>
<feature type="region of interest" description="Disordered" evidence="1">
    <location>
        <begin position="1"/>
        <end position="22"/>
    </location>
</feature>
<dbReference type="EMBL" id="JACASF010000018">
    <property type="protein sequence ID" value="KAF6421575.1"/>
    <property type="molecule type" value="Genomic_DNA"/>
</dbReference>
<evidence type="ECO:0000256" key="1">
    <source>
        <dbReference type="SAM" id="MobiDB-lite"/>
    </source>
</evidence>
<proteinExistence type="predicted"/>
<dbReference type="Proteomes" id="UP000550707">
    <property type="component" value="Unassembled WGS sequence"/>
</dbReference>
<protein>
    <submittedName>
        <fullName evidence="3">Zinc finger protein 619</fullName>
    </submittedName>
</protein>
<dbReference type="GO" id="GO:0006355">
    <property type="term" value="P:regulation of DNA-templated transcription"/>
    <property type="evidence" value="ECO:0007669"/>
    <property type="project" value="InterPro"/>
</dbReference>
<dbReference type="Gene3D" id="6.10.140.140">
    <property type="match status" value="1"/>
</dbReference>
<feature type="domain" description="KRAB" evidence="2">
    <location>
        <begin position="39"/>
        <end position="65"/>
    </location>
</feature>
<keyword evidence="4" id="KW-1185">Reference proteome</keyword>
<sequence>MVSSPEKVARPQPEAEGDAPGEGAALACRRSLGGWLQEPVACEDAAVYFTRNQWASLAPVQRALCGR</sequence>
<reference evidence="3 4" key="1">
    <citation type="journal article" date="2020" name="Nature">
        <title>Six reference-quality genomes reveal evolution of bat adaptations.</title>
        <authorList>
            <person name="Jebb D."/>
            <person name="Huang Z."/>
            <person name="Pippel M."/>
            <person name="Hughes G.M."/>
            <person name="Lavrichenko K."/>
            <person name="Devanna P."/>
            <person name="Winkler S."/>
            <person name="Jermiin L.S."/>
            <person name="Skirmuntt E.C."/>
            <person name="Katzourakis A."/>
            <person name="Burkitt-Gray L."/>
            <person name="Ray D.A."/>
            <person name="Sullivan K.A.M."/>
            <person name="Roscito J.G."/>
            <person name="Kirilenko B.M."/>
            <person name="Davalos L.M."/>
            <person name="Corthals A.P."/>
            <person name="Power M.L."/>
            <person name="Jones G."/>
            <person name="Ransome R.D."/>
            <person name="Dechmann D.K.N."/>
            <person name="Locatelli A.G."/>
            <person name="Puechmaille S.J."/>
            <person name="Fedrigo O."/>
            <person name="Jarvis E.D."/>
            <person name="Hiller M."/>
            <person name="Vernes S.C."/>
            <person name="Myers E.W."/>
            <person name="Teeling E.C."/>
        </authorList>
    </citation>
    <scope>NUCLEOTIDE SEQUENCE [LARGE SCALE GENOMIC DNA]</scope>
    <source>
        <strain evidence="3">MMolMol1</strain>
        <tissue evidence="3">Muscle</tissue>
    </source>
</reference>
<evidence type="ECO:0000313" key="3">
    <source>
        <dbReference type="EMBL" id="KAF6421575.1"/>
    </source>
</evidence>
<dbReference type="InterPro" id="IPR001909">
    <property type="entry name" value="KRAB"/>
</dbReference>
<organism evidence="3 4">
    <name type="scientific">Molossus molossus</name>
    <name type="common">Pallas' mastiff bat</name>
    <name type="synonym">Vespertilio molossus</name>
    <dbReference type="NCBI Taxonomy" id="27622"/>
    <lineage>
        <taxon>Eukaryota</taxon>
        <taxon>Metazoa</taxon>
        <taxon>Chordata</taxon>
        <taxon>Craniata</taxon>
        <taxon>Vertebrata</taxon>
        <taxon>Euteleostomi</taxon>
        <taxon>Mammalia</taxon>
        <taxon>Eutheria</taxon>
        <taxon>Laurasiatheria</taxon>
        <taxon>Chiroptera</taxon>
        <taxon>Yangochiroptera</taxon>
        <taxon>Molossidae</taxon>
        <taxon>Molossus</taxon>
    </lineage>
</organism>
<dbReference type="SUPFAM" id="SSF109640">
    <property type="entry name" value="KRAB domain (Kruppel-associated box)"/>
    <property type="match status" value="1"/>
</dbReference>